<accession>A0A840TZY4</accession>
<evidence type="ECO:0000313" key="1">
    <source>
        <dbReference type="EMBL" id="MBB5286843.1"/>
    </source>
</evidence>
<gene>
    <name evidence="1" type="ORF">HNQ92_005004</name>
</gene>
<name>A0A840TZY4_9BACT</name>
<dbReference type="Proteomes" id="UP000557307">
    <property type="component" value="Unassembled WGS sequence"/>
</dbReference>
<dbReference type="PROSITE" id="PS51257">
    <property type="entry name" value="PROKAR_LIPOPROTEIN"/>
    <property type="match status" value="1"/>
</dbReference>
<sequence>MNQKYLFSQRFTRSLGTLLLSGLVACLSCQEPGTCETSEMVNFRGINFAFPLTGAEAYYLCQGNMGANERRFWTDNIIPDAHLEFRHAYPKNITMMDTLQYLKDTRVFGVTISLKDTTLTDQAIIEILQKQYPGEYKYIEKPPYPNHYLYQKGCLAIVIKKEYLTETRRGVPGVSFCYGLSDYELQKYILYDGDIFNLYGL</sequence>
<dbReference type="EMBL" id="JACHGF010000011">
    <property type="protein sequence ID" value="MBB5286843.1"/>
    <property type="molecule type" value="Genomic_DNA"/>
</dbReference>
<dbReference type="RefSeq" id="WP_184178352.1">
    <property type="nucleotide sequence ID" value="NZ_JACHGF010000011.1"/>
</dbReference>
<proteinExistence type="predicted"/>
<organism evidence="1 2">
    <name type="scientific">Rhabdobacter roseus</name>
    <dbReference type="NCBI Taxonomy" id="1655419"/>
    <lineage>
        <taxon>Bacteria</taxon>
        <taxon>Pseudomonadati</taxon>
        <taxon>Bacteroidota</taxon>
        <taxon>Cytophagia</taxon>
        <taxon>Cytophagales</taxon>
        <taxon>Cytophagaceae</taxon>
        <taxon>Rhabdobacter</taxon>
    </lineage>
</organism>
<keyword evidence="2" id="KW-1185">Reference proteome</keyword>
<evidence type="ECO:0000313" key="2">
    <source>
        <dbReference type="Proteomes" id="UP000557307"/>
    </source>
</evidence>
<reference evidence="1 2" key="1">
    <citation type="submission" date="2020-08" db="EMBL/GenBank/DDBJ databases">
        <title>Genomic Encyclopedia of Type Strains, Phase IV (KMG-IV): sequencing the most valuable type-strain genomes for metagenomic binning, comparative biology and taxonomic classification.</title>
        <authorList>
            <person name="Goeker M."/>
        </authorList>
    </citation>
    <scope>NUCLEOTIDE SEQUENCE [LARGE SCALE GENOMIC DNA]</scope>
    <source>
        <strain evidence="1 2">DSM 105074</strain>
    </source>
</reference>
<protein>
    <submittedName>
        <fullName evidence="1">Uncharacterized protein</fullName>
    </submittedName>
</protein>
<dbReference type="AlphaFoldDB" id="A0A840TZY4"/>
<comment type="caution">
    <text evidence="1">The sequence shown here is derived from an EMBL/GenBank/DDBJ whole genome shotgun (WGS) entry which is preliminary data.</text>
</comment>